<name>A0A2Z2NYN6_9GAMM</name>
<dbReference type="OrthoDB" id="2352272at2"/>
<evidence type="ECO:0000259" key="7">
    <source>
        <dbReference type="Pfam" id="PF00892"/>
    </source>
</evidence>
<dbReference type="SUPFAM" id="SSF103481">
    <property type="entry name" value="Multidrug resistance efflux transporter EmrE"/>
    <property type="match status" value="2"/>
</dbReference>
<feature type="transmembrane region" description="Helical" evidence="6">
    <location>
        <begin position="34"/>
        <end position="51"/>
    </location>
</feature>
<evidence type="ECO:0000313" key="9">
    <source>
        <dbReference type="Proteomes" id="UP000250079"/>
    </source>
</evidence>
<feature type="transmembrane region" description="Helical" evidence="6">
    <location>
        <begin position="118"/>
        <end position="136"/>
    </location>
</feature>
<dbReference type="Proteomes" id="UP000250079">
    <property type="component" value="Chromosome"/>
</dbReference>
<dbReference type="EMBL" id="CP018632">
    <property type="protein sequence ID" value="ASJ76552.1"/>
    <property type="molecule type" value="Genomic_DNA"/>
</dbReference>
<dbReference type="GO" id="GO:0016020">
    <property type="term" value="C:membrane"/>
    <property type="evidence" value="ECO:0007669"/>
    <property type="project" value="UniProtKB-SubCell"/>
</dbReference>
<dbReference type="RefSeq" id="WP_088922196.1">
    <property type="nucleotide sequence ID" value="NZ_CP018632.1"/>
</dbReference>
<evidence type="ECO:0000256" key="5">
    <source>
        <dbReference type="ARBA" id="ARBA00023136"/>
    </source>
</evidence>
<dbReference type="AlphaFoldDB" id="A0A2Z2NYN6"/>
<dbReference type="PANTHER" id="PTHR32322:SF2">
    <property type="entry name" value="EAMA DOMAIN-CONTAINING PROTEIN"/>
    <property type="match status" value="1"/>
</dbReference>
<dbReference type="KEGG" id="gai:IMCC3135_32535"/>
<dbReference type="PANTHER" id="PTHR32322">
    <property type="entry name" value="INNER MEMBRANE TRANSPORTER"/>
    <property type="match status" value="1"/>
</dbReference>
<protein>
    <recommendedName>
        <fullName evidence="7">EamA domain-containing protein</fullName>
    </recommendedName>
</protein>
<feature type="transmembrane region" description="Helical" evidence="6">
    <location>
        <begin position="87"/>
        <end position="106"/>
    </location>
</feature>
<dbReference type="Pfam" id="PF00892">
    <property type="entry name" value="EamA"/>
    <property type="match status" value="2"/>
</dbReference>
<feature type="transmembrane region" description="Helical" evidence="6">
    <location>
        <begin position="187"/>
        <end position="210"/>
    </location>
</feature>
<evidence type="ECO:0000256" key="6">
    <source>
        <dbReference type="SAM" id="Phobius"/>
    </source>
</evidence>
<evidence type="ECO:0000256" key="1">
    <source>
        <dbReference type="ARBA" id="ARBA00004141"/>
    </source>
</evidence>
<evidence type="ECO:0000313" key="8">
    <source>
        <dbReference type="EMBL" id="ASJ76552.1"/>
    </source>
</evidence>
<feature type="transmembrane region" description="Helical" evidence="6">
    <location>
        <begin position="273"/>
        <end position="292"/>
    </location>
</feature>
<keyword evidence="4 6" id="KW-1133">Transmembrane helix</keyword>
<keyword evidence="9" id="KW-1185">Reference proteome</keyword>
<proteinExistence type="inferred from homology"/>
<evidence type="ECO:0000256" key="4">
    <source>
        <dbReference type="ARBA" id="ARBA00022989"/>
    </source>
</evidence>
<accession>A0A2Z2NYN6</accession>
<gene>
    <name evidence="8" type="ORF">IMCC3135_32535</name>
</gene>
<feature type="transmembrane region" description="Helical" evidence="6">
    <location>
        <begin position="63"/>
        <end position="81"/>
    </location>
</feature>
<feature type="transmembrane region" description="Helical" evidence="6">
    <location>
        <begin position="156"/>
        <end position="175"/>
    </location>
</feature>
<organism evidence="8 9">
    <name type="scientific">Granulosicoccus antarcticus IMCC3135</name>
    <dbReference type="NCBI Taxonomy" id="1192854"/>
    <lineage>
        <taxon>Bacteria</taxon>
        <taxon>Pseudomonadati</taxon>
        <taxon>Pseudomonadota</taxon>
        <taxon>Gammaproteobacteria</taxon>
        <taxon>Chromatiales</taxon>
        <taxon>Granulosicoccaceae</taxon>
        <taxon>Granulosicoccus</taxon>
    </lineage>
</organism>
<dbReference type="InterPro" id="IPR037185">
    <property type="entry name" value="EmrE-like"/>
</dbReference>
<dbReference type="InterPro" id="IPR000620">
    <property type="entry name" value="EamA_dom"/>
</dbReference>
<comment type="similarity">
    <text evidence="2">Belongs to the EamA transporter family.</text>
</comment>
<comment type="subcellular location">
    <subcellularLocation>
        <location evidence="1">Membrane</location>
        <topology evidence="1">Multi-pass membrane protein</topology>
    </subcellularLocation>
</comment>
<reference evidence="8 9" key="1">
    <citation type="submission" date="2016-12" db="EMBL/GenBank/DDBJ databases">
        <authorList>
            <person name="Song W.-J."/>
            <person name="Kurnit D.M."/>
        </authorList>
    </citation>
    <scope>NUCLEOTIDE SEQUENCE [LARGE SCALE GENOMIC DNA]</scope>
    <source>
        <strain evidence="8 9">IMCC3135</strain>
    </source>
</reference>
<evidence type="ECO:0000256" key="2">
    <source>
        <dbReference type="ARBA" id="ARBA00007362"/>
    </source>
</evidence>
<sequence length="306" mass="32815">MQGATFYLLTVLIWGSTWFAIKFQLGVVDPSVSLVYRFGLAALLLLAWCLLRRVRLSFTSSEHLAMAAQGACLFSTNYLLFYWCTGLITSGLVAIIFSSVIVMNIINGAIFLKRRVEGIVLLGALVGLCGITLVFWHEIIASQAESAAASGNVLKGLGIGLVATFMASLGNILSARNQSKGLPILQTNAFGMAYGTLLMALFALFSGVPFDIEWTANYIGSLLYLSIFGSIIAFGAYLTLVGRIGADRAAYATVLFPLVALAISSVFEDFQWTSMALAGIALVLLGNLMVVGRGLGARWRRRVAVA</sequence>
<feature type="transmembrane region" description="Helical" evidence="6">
    <location>
        <begin position="7"/>
        <end position="28"/>
    </location>
</feature>
<evidence type="ECO:0000256" key="3">
    <source>
        <dbReference type="ARBA" id="ARBA00022692"/>
    </source>
</evidence>
<keyword evidence="3 6" id="KW-0812">Transmembrane</keyword>
<dbReference type="InterPro" id="IPR050638">
    <property type="entry name" value="AA-Vitamin_Transporters"/>
</dbReference>
<keyword evidence="5 6" id="KW-0472">Membrane</keyword>
<feature type="transmembrane region" description="Helical" evidence="6">
    <location>
        <begin position="222"/>
        <end position="242"/>
    </location>
</feature>
<feature type="domain" description="EamA" evidence="7">
    <location>
        <begin position="3"/>
        <end position="135"/>
    </location>
</feature>
<feature type="transmembrane region" description="Helical" evidence="6">
    <location>
        <begin position="249"/>
        <end position="267"/>
    </location>
</feature>
<feature type="domain" description="EamA" evidence="7">
    <location>
        <begin position="155"/>
        <end position="291"/>
    </location>
</feature>